<organism evidence="1 2">
    <name type="scientific">Ameca splendens</name>
    <dbReference type="NCBI Taxonomy" id="208324"/>
    <lineage>
        <taxon>Eukaryota</taxon>
        <taxon>Metazoa</taxon>
        <taxon>Chordata</taxon>
        <taxon>Craniata</taxon>
        <taxon>Vertebrata</taxon>
        <taxon>Euteleostomi</taxon>
        <taxon>Actinopterygii</taxon>
        <taxon>Neopterygii</taxon>
        <taxon>Teleostei</taxon>
        <taxon>Neoteleostei</taxon>
        <taxon>Acanthomorphata</taxon>
        <taxon>Ovalentaria</taxon>
        <taxon>Atherinomorphae</taxon>
        <taxon>Cyprinodontiformes</taxon>
        <taxon>Goodeidae</taxon>
        <taxon>Ameca</taxon>
    </lineage>
</organism>
<proteinExistence type="predicted"/>
<sequence length="179" mass="19459">MHAWVLSGVGKAGVVLQLQLIEEFRSSYLSLLSLLSGSSPRLCSSSSRKKPPLVSTVNLLTAPRAFALKTVGSLTQLLTSHIPVCPLSNTVRSTADLLREKGNYFQYHQTTEHQHLPTSGSVGSSPPPGYLCSSSTFILETTLFTTLARCLAPRPVIPFSCYPPAHVSHLPMFLYLVFS</sequence>
<evidence type="ECO:0000313" key="2">
    <source>
        <dbReference type="Proteomes" id="UP001469553"/>
    </source>
</evidence>
<comment type="caution">
    <text evidence="1">The sequence shown here is derived from an EMBL/GenBank/DDBJ whole genome shotgun (WGS) entry which is preliminary data.</text>
</comment>
<name>A0ABV0Y755_9TELE</name>
<gene>
    <name evidence="1" type="ORF">AMECASPLE_035127</name>
</gene>
<accession>A0ABV0Y755</accession>
<dbReference type="Proteomes" id="UP001469553">
    <property type="component" value="Unassembled WGS sequence"/>
</dbReference>
<feature type="non-terminal residue" evidence="1">
    <location>
        <position position="179"/>
    </location>
</feature>
<protein>
    <submittedName>
        <fullName evidence="1">Uncharacterized protein</fullName>
    </submittedName>
</protein>
<reference evidence="1 2" key="1">
    <citation type="submission" date="2021-06" db="EMBL/GenBank/DDBJ databases">
        <authorList>
            <person name="Palmer J.M."/>
        </authorList>
    </citation>
    <scope>NUCLEOTIDE SEQUENCE [LARGE SCALE GENOMIC DNA]</scope>
    <source>
        <strain evidence="1 2">AS_MEX2019</strain>
        <tissue evidence="1">Muscle</tissue>
    </source>
</reference>
<evidence type="ECO:0000313" key="1">
    <source>
        <dbReference type="EMBL" id="MEQ2289632.1"/>
    </source>
</evidence>
<dbReference type="EMBL" id="JAHRIP010023947">
    <property type="protein sequence ID" value="MEQ2289632.1"/>
    <property type="molecule type" value="Genomic_DNA"/>
</dbReference>
<keyword evidence="2" id="KW-1185">Reference proteome</keyword>